<protein>
    <submittedName>
        <fullName evidence="5">Uncharacterized protein</fullName>
    </submittedName>
</protein>
<dbReference type="InterPro" id="IPR037679">
    <property type="entry name" value="Apc5"/>
</dbReference>
<keyword evidence="3" id="KW-0833">Ubl conjugation pathway</keyword>
<dbReference type="EMBL" id="JACMRX010000004">
    <property type="protein sequence ID" value="KAF7990514.1"/>
    <property type="molecule type" value="Genomic_DNA"/>
</dbReference>
<gene>
    <name evidence="5" type="ORF">HCN44_000319</name>
</gene>
<dbReference type="PANTHER" id="PTHR12830:SF9">
    <property type="entry name" value="ANAPHASE-PROMOTING COMPLEX SUBUNIT 5"/>
    <property type="match status" value="1"/>
</dbReference>
<dbReference type="Proteomes" id="UP000639338">
    <property type="component" value="Unassembled WGS sequence"/>
</dbReference>
<dbReference type="GO" id="GO:0031145">
    <property type="term" value="P:anaphase-promoting complex-dependent catabolic process"/>
    <property type="evidence" value="ECO:0007669"/>
    <property type="project" value="TreeGrafter"/>
</dbReference>
<evidence type="ECO:0000256" key="4">
    <source>
        <dbReference type="ARBA" id="ARBA00023306"/>
    </source>
</evidence>
<dbReference type="GO" id="GO:0005680">
    <property type="term" value="C:anaphase-promoting complex"/>
    <property type="evidence" value="ECO:0007669"/>
    <property type="project" value="InterPro"/>
</dbReference>
<reference evidence="5 6" key="1">
    <citation type="submission" date="2020-08" db="EMBL/GenBank/DDBJ databases">
        <title>Aphidius gifuensis genome sequencing and assembly.</title>
        <authorList>
            <person name="Du Z."/>
        </authorList>
    </citation>
    <scope>NUCLEOTIDE SEQUENCE [LARGE SCALE GENOMIC DNA]</scope>
    <source>
        <strain evidence="5">YNYX2018</strain>
        <tissue evidence="5">Adults</tissue>
    </source>
</reference>
<dbReference type="OrthoDB" id="2504561at2759"/>
<keyword evidence="6" id="KW-1185">Reference proteome</keyword>
<dbReference type="PANTHER" id="PTHR12830">
    <property type="entry name" value="ANAPHASE-PROMOTING COMPLEX SUBUNIT 5"/>
    <property type="match status" value="1"/>
</dbReference>
<evidence type="ECO:0000313" key="5">
    <source>
        <dbReference type="EMBL" id="KAF7990514.1"/>
    </source>
</evidence>
<keyword evidence="4" id="KW-0131">Cell cycle</keyword>
<evidence type="ECO:0000256" key="1">
    <source>
        <dbReference type="ARBA" id="ARBA00022618"/>
    </source>
</evidence>
<dbReference type="GO" id="GO:0045842">
    <property type="term" value="P:positive regulation of mitotic metaphase/anaphase transition"/>
    <property type="evidence" value="ECO:0007669"/>
    <property type="project" value="TreeGrafter"/>
</dbReference>
<dbReference type="GO" id="GO:0070979">
    <property type="term" value="P:protein K11-linked ubiquitination"/>
    <property type="evidence" value="ECO:0007669"/>
    <property type="project" value="TreeGrafter"/>
</dbReference>
<name>A0A835CPD7_APHGI</name>
<evidence type="ECO:0000256" key="2">
    <source>
        <dbReference type="ARBA" id="ARBA00022776"/>
    </source>
</evidence>
<dbReference type="AlphaFoldDB" id="A0A835CPD7"/>
<comment type="caution">
    <text evidence="5">The sequence shown here is derived from an EMBL/GenBank/DDBJ whole genome shotgun (WGS) entry which is preliminary data.</text>
</comment>
<keyword evidence="2" id="KW-0498">Mitosis</keyword>
<organism evidence="5 6">
    <name type="scientific">Aphidius gifuensis</name>
    <name type="common">Parasitoid wasp</name>
    <dbReference type="NCBI Taxonomy" id="684658"/>
    <lineage>
        <taxon>Eukaryota</taxon>
        <taxon>Metazoa</taxon>
        <taxon>Ecdysozoa</taxon>
        <taxon>Arthropoda</taxon>
        <taxon>Hexapoda</taxon>
        <taxon>Insecta</taxon>
        <taxon>Pterygota</taxon>
        <taxon>Neoptera</taxon>
        <taxon>Endopterygota</taxon>
        <taxon>Hymenoptera</taxon>
        <taxon>Apocrita</taxon>
        <taxon>Ichneumonoidea</taxon>
        <taxon>Braconidae</taxon>
        <taxon>Aphidiinae</taxon>
        <taxon>Aphidius</taxon>
    </lineage>
</organism>
<keyword evidence="1" id="KW-0132">Cell division</keyword>
<proteinExistence type="predicted"/>
<dbReference type="GO" id="GO:0051301">
    <property type="term" value="P:cell division"/>
    <property type="evidence" value="ECO:0007669"/>
    <property type="project" value="UniProtKB-KW"/>
</dbReference>
<evidence type="ECO:0000313" key="6">
    <source>
        <dbReference type="Proteomes" id="UP000639338"/>
    </source>
</evidence>
<sequence>MEGKNLVYIFQMLVKSDLFNCQHSLMDLMSMSYMEKSALWSYYGKFEMPILNSQLLLLHNCGDKKQYMYNGTSTCQAAINLAFVQLGEYKIVNVISNHAKNRIPNEPSNKEMGFIFLLHDRLIDAELLAIQISSLDPLESKFCLAKVSLAKGDYPNE</sequence>
<evidence type="ECO:0000256" key="3">
    <source>
        <dbReference type="ARBA" id="ARBA00022786"/>
    </source>
</evidence>
<accession>A0A835CPD7</accession>